<dbReference type="EMBL" id="OU963915">
    <property type="protein sequence ID" value="CAH0403212.1"/>
    <property type="molecule type" value="Genomic_DNA"/>
</dbReference>
<accession>A0ABN8B4Z3</accession>
<dbReference type="Gene3D" id="3.40.50.1820">
    <property type="entry name" value="alpha/beta hydrolase"/>
    <property type="match status" value="2"/>
</dbReference>
<evidence type="ECO:0000313" key="3">
    <source>
        <dbReference type="EMBL" id="CAH0403212.1"/>
    </source>
</evidence>
<dbReference type="InterPro" id="IPR029058">
    <property type="entry name" value="AB_hydrolase_fold"/>
</dbReference>
<dbReference type="PANTHER" id="PTHR11559">
    <property type="entry name" value="CARBOXYLESTERASE"/>
    <property type="match status" value="1"/>
</dbReference>
<gene>
    <name evidence="3" type="ORF">CHILSU_LOCUS6478</name>
</gene>
<dbReference type="InterPro" id="IPR002018">
    <property type="entry name" value="CarbesteraseB"/>
</dbReference>
<proteinExistence type="predicted"/>
<keyword evidence="1" id="KW-0325">Glycoprotein</keyword>
<keyword evidence="4" id="KW-1185">Reference proteome</keyword>
<reference evidence="3" key="1">
    <citation type="submission" date="2021-12" db="EMBL/GenBank/DDBJ databases">
        <authorList>
            <person name="King R."/>
        </authorList>
    </citation>
    <scope>NUCLEOTIDE SEQUENCE</scope>
</reference>
<dbReference type="Pfam" id="PF00135">
    <property type="entry name" value="COesterase"/>
    <property type="match status" value="2"/>
</dbReference>
<organism evidence="3 4">
    <name type="scientific">Chilo suppressalis</name>
    <name type="common">Asiatic rice borer moth</name>
    <dbReference type="NCBI Taxonomy" id="168631"/>
    <lineage>
        <taxon>Eukaryota</taxon>
        <taxon>Metazoa</taxon>
        <taxon>Ecdysozoa</taxon>
        <taxon>Arthropoda</taxon>
        <taxon>Hexapoda</taxon>
        <taxon>Insecta</taxon>
        <taxon>Pterygota</taxon>
        <taxon>Neoptera</taxon>
        <taxon>Endopterygota</taxon>
        <taxon>Lepidoptera</taxon>
        <taxon>Glossata</taxon>
        <taxon>Ditrysia</taxon>
        <taxon>Pyraloidea</taxon>
        <taxon>Crambidae</taxon>
        <taxon>Crambinae</taxon>
        <taxon>Chilo</taxon>
    </lineage>
</organism>
<dbReference type="InterPro" id="IPR050309">
    <property type="entry name" value="Type-B_Carboxylest/Lipase"/>
</dbReference>
<evidence type="ECO:0000259" key="2">
    <source>
        <dbReference type="Pfam" id="PF00135"/>
    </source>
</evidence>
<evidence type="ECO:0000313" key="4">
    <source>
        <dbReference type="Proteomes" id="UP001153292"/>
    </source>
</evidence>
<sequence length="968" mass="109803">MLLLHASFKGSQVVRWREHRSLPHPDFTTPFNATDSSVKCPQLVPTESGILQCLRLNIYVPKSTNKNIPVFVYIHGGGFIFGSAGEYDAKHLVQHEIVVVTINYRMGPYGFFCLNTDTVPGNQGLKDQVTALRWIKRNIAAFGGDPDKVTIAGESYGGGSVDLHLYSENEKLFDKAIIQSGGADAEALIVEPNNNAAYTLAKTFDPTVKIQDALSLLAKQDPIEVMKAFRSSGMLLRACEERKQPNKKIENFFTANSKALHCPLKVSGTHIMIGYTSKETFADFFKLANEAYGRDFFLEKIKYNFRLDEKTTKEAVQSVKSFYLGNKNISKDVMLELIDFTSDFMVNYPAERSVNRFLEQGAMVYKYLFSYIGNSPYKNIEGVGAHHTEELQYLFDWQTAGELKGEDNILMRDRMTKMWANFVKFGNPTLNESDLITVRWQQTSQNTKPYLDIDLQMKMKEKDSIDGRVAPSESEAASRCSQGGEWVGKTGRGEDGLIIVSLPYPDFKTPFAASDASIKCPQAVFSAEGILQCLRLNIFVPKTTKRHLPVLVWFHGGGFVFGSGGEYDGKYLVKHDIIVITVNSRLGPYGFFCLGTDNIPGNQGLRDQVTALRWIKQNIAAFGGNPGQVTIAGESYGGGGVELHLYSENEKLFNKAIIQSGAADEEAMYLQPDSEAAFNLAKAFDPNVTKDGALKLLAKQDPIELMKTFNATGKLLRVCQERKLKNKGVENFITTNSSHFFNLKKVSGTPIMIGYNSKETFNDFVIQPDQFYEDNQDIFLKKIRDNYKLGKEELEREAERVKRFYLGNKKVSKETMLELVDFMGDFFINHPEEKAVTRFLNQNAIVYKYLFSYTGNSPYRNITGVGAYHTEELQYLFEWSEADVLTGDENLKMRERMTKLWADFVKYGNPTKCRTDLIPVVWKPALKTDRAYLNIDKEMKMENHVYKARMEFWDDFWKTHEKDYVFQK</sequence>
<dbReference type="Proteomes" id="UP001153292">
    <property type="component" value="Chromosome 22"/>
</dbReference>
<name>A0ABN8B4Z3_CHISP</name>
<feature type="domain" description="Carboxylesterase type B" evidence="2">
    <location>
        <begin position="23"/>
        <end position="462"/>
    </location>
</feature>
<protein>
    <recommendedName>
        <fullName evidence="2">Carboxylesterase type B domain-containing protein</fullName>
    </recommendedName>
</protein>
<evidence type="ECO:0000256" key="1">
    <source>
        <dbReference type="ARBA" id="ARBA00023180"/>
    </source>
</evidence>
<feature type="domain" description="Carboxylesterase type B" evidence="2">
    <location>
        <begin position="506"/>
        <end position="953"/>
    </location>
</feature>
<dbReference type="SUPFAM" id="SSF53474">
    <property type="entry name" value="alpha/beta-Hydrolases"/>
    <property type="match status" value="2"/>
</dbReference>